<reference evidence="2" key="1">
    <citation type="journal article" date="2019" name="Int. J. Syst. Evol. Microbiol.">
        <title>The Global Catalogue of Microorganisms (GCM) 10K type strain sequencing project: providing services to taxonomists for standard genome sequencing and annotation.</title>
        <authorList>
            <consortium name="The Broad Institute Genomics Platform"/>
            <consortium name="The Broad Institute Genome Sequencing Center for Infectious Disease"/>
            <person name="Wu L."/>
            <person name="Ma J."/>
        </authorList>
    </citation>
    <scope>NUCLEOTIDE SEQUENCE [LARGE SCALE GENOMIC DNA]</scope>
    <source>
        <strain evidence="2">CGMCC 1.16275</strain>
    </source>
</reference>
<name>A0ABW4I0G5_9SPHN</name>
<comment type="caution">
    <text evidence="1">The sequence shown here is derived from an EMBL/GenBank/DDBJ whole genome shotgun (WGS) entry which is preliminary data.</text>
</comment>
<accession>A0ABW4I0G5</accession>
<organism evidence="1 2">
    <name type="scientific">Sphingomonas tabacisoli</name>
    <dbReference type="NCBI Taxonomy" id="2249466"/>
    <lineage>
        <taxon>Bacteria</taxon>
        <taxon>Pseudomonadati</taxon>
        <taxon>Pseudomonadota</taxon>
        <taxon>Alphaproteobacteria</taxon>
        <taxon>Sphingomonadales</taxon>
        <taxon>Sphingomonadaceae</taxon>
        <taxon>Sphingomonas</taxon>
    </lineage>
</organism>
<proteinExistence type="predicted"/>
<dbReference type="EMBL" id="JBHUDY010000001">
    <property type="protein sequence ID" value="MFD1611022.1"/>
    <property type="molecule type" value="Genomic_DNA"/>
</dbReference>
<evidence type="ECO:0000313" key="2">
    <source>
        <dbReference type="Proteomes" id="UP001597115"/>
    </source>
</evidence>
<gene>
    <name evidence="1" type="ORF">ACFSCW_04320</name>
</gene>
<keyword evidence="2" id="KW-1185">Reference proteome</keyword>
<protein>
    <submittedName>
        <fullName evidence="1">DUF4440 domain-containing protein</fullName>
    </submittedName>
</protein>
<dbReference type="Proteomes" id="UP001597115">
    <property type="component" value="Unassembled WGS sequence"/>
</dbReference>
<evidence type="ECO:0000313" key="1">
    <source>
        <dbReference type="EMBL" id="MFD1611022.1"/>
    </source>
</evidence>
<dbReference type="RefSeq" id="WP_380887252.1">
    <property type="nucleotide sequence ID" value="NZ_JBHUDY010000001.1"/>
</dbReference>
<sequence length="119" mass="13445">MNDDRVWATELSLWRGDETVYRKRIDPMARMALPSPPFIFAGQQAVNAVQATPHWSNVAFEDGTISRPQYGLIVVAYTAHAQREADEAYVAHCTTTYRLNDAGEWQVIQHQQTPKTVVA</sequence>